<proteinExistence type="predicted"/>
<dbReference type="Proteomes" id="UP001234297">
    <property type="component" value="Chromosome 1"/>
</dbReference>
<name>A0ACC2N261_PERAE</name>
<comment type="caution">
    <text evidence="1">The sequence shown here is derived from an EMBL/GenBank/DDBJ whole genome shotgun (WGS) entry which is preliminary data.</text>
</comment>
<gene>
    <name evidence="1" type="ORF">MRB53_003890</name>
</gene>
<evidence type="ECO:0000313" key="1">
    <source>
        <dbReference type="EMBL" id="KAJ8650867.1"/>
    </source>
</evidence>
<dbReference type="EMBL" id="CM056809">
    <property type="protein sequence ID" value="KAJ8650867.1"/>
    <property type="molecule type" value="Genomic_DNA"/>
</dbReference>
<accession>A0ACC2N261</accession>
<protein>
    <submittedName>
        <fullName evidence="1">Uncharacterized protein</fullName>
    </submittedName>
</protein>
<evidence type="ECO:0000313" key="2">
    <source>
        <dbReference type="Proteomes" id="UP001234297"/>
    </source>
</evidence>
<sequence length="195" mass="21539">MSTSSPFSLDHLPPSEQLCYVHCNFCETVLAVSVPCSSLSKTVMVRCGHCTGLLSVNMRGLPLPAANQLSFNHSFLSASHNLLEETPTLPQSSLLNQSNPSETVMSTLRVDEPPKAPPINRQDKNKVSDLKAKEKGEEKFCPSAEEKSISDDDIKTTDMRGLAKELEYLNQVEAEEGFLKEQGVGKEKEEKKEEE</sequence>
<keyword evidence="2" id="KW-1185">Reference proteome</keyword>
<reference evidence="1 2" key="1">
    <citation type="journal article" date="2022" name="Hortic Res">
        <title>A haplotype resolved chromosomal level avocado genome allows analysis of novel avocado genes.</title>
        <authorList>
            <person name="Nath O."/>
            <person name="Fletcher S.J."/>
            <person name="Hayward A."/>
            <person name="Shaw L.M."/>
            <person name="Masouleh A.K."/>
            <person name="Furtado A."/>
            <person name="Henry R.J."/>
            <person name="Mitter N."/>
        </authorList>
    </citation>
    <scope>NUCLEOTIDE SEQUENCE [LARGE SCALE GENOMIC DNA]</scope>
    <source>
        <strain evidence="2">cv. Hass</strain>
    </source>
</reference>
<organism evidence="1 2">
    <name type="scientific">Persea americana</name>
    <name type="common">Avocado</name>
    <dbReference type="NCBI Taxonomy" id="3435"/>
    <lineage>
        <taxon>Eukaryota</taxon>
        <taxon>Viridiplantae</taxon>
        <taxon>Streptophyta</taxon>
        <taxon>Embryophyta</taxon>
        <taxon>Tracheophyta</taxon>
        <taxon>Spermatophyta</taxon>
        <taxon>Magnoliopsida</taxon>
        <taxon>Magnoliidae</taxon>
        <taxon>Laurales</taxon>
        <taxon>Lauraceae</taxon>
        <taxon>Persea</taxon>
    </lineage>
</organism>